<reference evidence="1 2" key="1">
    <citation type="submission" date="2015-07" db="EMBL/GenBank/DDBJ databases">
        <authorList>
            <person name="Noorani M."/>
        </authorList>
    </citation>
    <scope>NUCLEOTIDE SEQUENCE [LARGE SCALE GENOMIC DNA]</scope>
    <source>
        <strain evidence="1 2">KCTC 42284</strain>
    </source>
</reference>
<dbReference type="GO" id="GO:0007165">
    <property type="term" value="P:signal transduction"/>
    <property type="evidence" value="ECO:0007669"/>
    <property type="project" value="TreeGrafter"/>
</dbReference>
<dbReference type="GO" id="GO:0006508">
    <property type="term" value="P:proteolysis"/>
    <property type="evidence" value="ECO:0007669"/>
    <property type="project" value="InterPro"/>
</dbReference>
<sequence>MRFKPLIQSATLAVMLALGAPCVHADRAAEPGPRAALVERAIATAEAAVANPAFVKGESWANFTAILRDPATQALDDDDFRRAFNDAAEALPFTHFRLKWQSPPTPAGEAEAMISLEWPREDVALVRIRMFEGDPAEFSEILATVIERQPRALIIDLRGNPGGSFPTAVALSRALHRDALDAGAFLARGWFDRHGDYPSADQYEAIEALDELDLAAYARKLRNDGAARLILPAHDEPIFEGQTLILVDGDTASTCEPLARRLQESGIPILGERTAGAMLSAEHFPLDDTLRLFVPVADYVTPSLERLDRRGVEPDIEVAAEAALDRALALIDES</sequence>
<dbReference type="STRING" id="1579979.WM2015_67"/>
<dbReference type="GO" id="GO:0008236">
    <property type="term" value="F:serine-type peptidase activity"/>
    <property type="evidence" value="ECO:0007669"/>
    <property type="project" value="InterPro"/>
</dbReference>
<dbReference type="SUPFAM" id="SSF52096">
    <property type="entry name" value="ClpP/crotonase"/>
    <property type="match status" value="1"/>
</dbReference>
<name>A0A0K0XRY9_9GAMM</name>
<dbReference type="SMART" id="SM00245">
    <property type="entry name" value="TSPc"/>
    <property type="match status" value="1"/>
</dbReference>
<protein>
    <submittedName>
        <fullName evidence="1">Uncharacterized protein</fullName>
    </submittedName>
</protein>
<dbReference type="RefSeq" id="WP_082169316.1">
    <property type="nucleotide sequence ID" value="NZ_CP012154.1"/>
</dbReference>
<dbReference type="CDD" id="cd06567">
    <property type="entry name" value="Peptidase_S41"/>
    <property type="match status" value="1"/>
</dbReference>
<organism evidence="1 2">
    <name type="scientific">Wenzhouxiangella marina</name>
    <dbReference type="NCBI Taxonomy" id="1579979"/>
    <lineage>
        <taxon>Bacteria</taxon>
        <taxon>Pseudomonadati</taxon>
        <taxon>Pseudomonadota</taxon>
        <taxon>Gammaproteobacteria</taxon>
        <taxon>Chromatiales</taxon>
        <taxon>Wenzhouxiangellaceae</taxon>
        <taxon>Wenzhouxiangella</taxon>
    </lineage>
</organism>
<keyword evidence="2" id="KW-1185">Reference proteome</keyword>
<dbReference type="EMBL" id="CP012154">
    <property type="protein sequence ID" value="AKS40458.1"/>
    <property type="molecule type" value="Genomic_DNA"/>
</dbReference>
<accession>A0A0K0XRY9</accession>
<dbReference type="Proteomes" id="UP000066624">
    <property type="component" value="Chromosome"/>
</dbReference>
<proteinExistence type="predicted"/>
<evidence type="ECO:0000313" key="2">
    <source>
        <dbReference type="Proteomes" id="UP000066624"/>
    </source>
</evidence>
<dbReference type="AlphaFoldDB" id="A0A0K0XRY9"/>
<dbReference type="PANTHER" id="PTHR32060:SF30">
    <property type="entry name" value="CARBOXY-TERMINAL PROCESSING PROTEASE CTPA"/>
    <property type="match status" value="1"/>
</dbReference>
<dbReference type="Pfam" id="PF03572">
    <property type="entry name" value="Peptidase_S41"/>
    <property type="match status" value="1"/>
</dbReference>
<gene>
    <name evidence="1" type="ORF">WM2015_67</name>
</gene>
<dbReference type="KEGG" id="wma:WM2015_67"/>
<dbReference type="Gene3D" id="3.90.226.10">
    <property type="entry name" value="2-enoyl-CoA Hydratase, Chain A, domain 1"/>
    <property type="match status" value="1"/>
</dbReference>
<dbReference type="OrthoDB" id="9758793at2"/>
<dbReference type="GO" id="GO:0004175">
    <property type="term" value="F:endopeptidase activity"/>
    <property type="evidence" value="ECO:0007669"/>
    <property type="project" value="TreeGrafter"/>
</dbReference>
<dbReference type="InterPro" id="IPR029045">
    <property type="entry name" value="ClpP/crotonase-like_dom_sf"/>
</dbReference>
<dbReference type="InterPro" id="IPR005151">
    <property type="entry name" value="Tail-specific_protease"/>
</dbReference>
<dbReference type="PANTHER" id="PTHR32060">
    <property type="entry name" value="TAIL-SPECIFIC PROTEASE"/>
    <property type="match status" value="1"/>
</dbReference>
<evidence type="ECO:0000313" key="1">
    <source>
        <dbReference type="EMBL" id="AKS40458.1"/>
    </source>
</evidence>
<dbReference type="GO" id="GO:0030288">
    <property type="term" value="C:outer membrane-bounded periplasmic space"/>
    <property type="evidence" value="ECO:0007669"/>
    <property type="project" value="TreeGrafter"/>
</dbReference>